<protein>
    <submittedName>
        <fullName evidence="1">Uncharacterized protein</fullName>
    </submittedName>
</protein>
<sequence>MTTLPNPVDLYPDVAAMGSLAAALRAVAAAKGLVLGQVITHAEKPLQYAGVTSATPLRNQLDINAGSTRRCWGITGWGQGVWMIGGSTQQLVDVARAAQLWREGIPLRDIRQAVPFVELTRLAEAAEQGPEQLVAAQWQWLREDAEQANWPEHQALVEAAHAEPRLRQLYPYTSHWSLRFSTTTGFPFSPDAVCLEATLNGLFIAKTSFRGAVLGQTGTAEEAVSIAVGHLAGDPGPATAGSYRP</sequence>
<dbReference type="RefSeq" id="WP_184992145.1">
    <property type="nucleotide sequence ID" value="NZ_BOMK01000001.1"/>
</dbReference>
<dbReference type="Proteomes" id="UP000578112">
    <property type="component" value="Unassembled WGS sequence"/>
</dbReference>
<dbReference type="Pfam" id="PF19692">
    <property type="entry name" value="DUF6193"/>
    <property type="match status" value="1"/>
</dbReference>
<gene>
    <name evidence="1" type="ORF">BJ971_002183</name>
</gene>
<name>A0A7W7HVL2_9ACTN</name>
<evidence type="ECO:0000313" key="1">
    <source>
        <dbReference type="EMBL" id="MBB4761627.1"/>
    </source>
</evidence>
<proteinExistence type="predicted"/>
<evidence type="ECO:0000313" key="2">
    <source>
        <dbReference type="Proteomes" id="UP000578112"/>
    </source>
</evidence>
<accession>A0A7W7HVL2</accession>
<dbReference type="EMBL" id="JACHNH010000001">
    <property type="protein sequence ID" value="MBB4761627.1"/>
    <property type="molecule type" value="Genomic_DNA"/>
</dbReference>
<dbReference type="AlphaFoldDB" id="A0A7W7HVL2"/>
<dbReference type="InterPro" id="IPR045682">
    <property type="entry name" value="DUF6193"/>
</dbReference>
<keyword evidence="2" id="KW-1185">Reference proteome</keyword>
<reference evidence="1 2" key="1">
    <citation type="submission" date="2020-08" db="EMBL/GenBank/DDBJ databases">
        <title>Sequencing the genomes of 1000 actinobacteria strains.</title>
        <authorList>
            <person name="Klenk H.-P."/>
        </authorList>
    </citation>
    <scope>NUCLEOTIDE SEQUENCE [LARGE SCALE GENOMIC DNA]</scope>
    <source>
        <strain evidence="1 2">DSM 43149</strain>
    </source>
</reference>
<organism evidence="1 2">
    <name type="scientific">Actinoplanes digitatis</name>
    <dbReference type="NCBI Taxonomy" id="1868"/>
    <lineage>
        <taxon>Bacteria</taxon>
        <taxon>Bacillati</taxon>
        <taxon>Actinomycetota</taxon>
        <taxon>Actinomycetes</taxon>
        <taxon>Micromonosporales</taxon>
        <taxon>Micromonosporaceae</taxon>
        <taxon>Actinoplanes</taxon>
    </lineage>
</organism>
<comment type="caution">
    <text evidence="1">The sequence shown here is derived from an EMBL/GenBank/DDBJ whole genome shotgun (WGS) entry which is preliminary data.</text>
</comment>